<feature type="compositionally biased region" description="Acidic residues" evidence="2">
    <location>
        <begin position="157"/>
        <end position="166"/>
    </location>
</feature>
<evidence type="ECO:0000256" key="1">
    <source>
        <dbReference type="ARBA" id="ARBA00022801"/>
    </source>
</evidence>
<dbReference type="InterPro" id="IPR049730">
    <property type="entry name" value="SNF2/RAD54-like_C"/>
</dbReference>
<dbReference type="PANTHER" id="PTHR10799">
    <property type="entry name" value="SNF2/RAD54 HELICASE FAMILY"/>
    <property type="match status" value="1"/>
</dbReference>
<organism evidence="4 5">
    <name type="scientific">Ambrosiozyma monospora</name>
    <name type="common">Yeast</name>
    <name type="synonym">Endomycopsis monosporus</name>
    <dbReference type="NCBI Taxonomy" id="43982"/>
    <lineage>
        <taxon>Eukaryota</taxon>
        <taxon>Fungi</taxon>
        <taxon>Dikarya</taxon>
        <taxon>Ascomycota</taxon>
        <taxon>Saccharomycotina</taxon>
        <taxon>Pichiomycetes</taxon>
        <taxon>Pichiales</taxon>
        <taxon>Pichiaceae</taxon>
        <taxon>Ambrosiozyma</taxon>
    </lineage>
</organism>
<dbReference type="InterPro" id="IPR027417">
    <property type="entry name" value="P-loop_NTPase"/>
</dbReference>
<feature type="region of interest" description="Disordered" evidence="2">
    <location>
        <begin position="149"/>
        <end position="169"/>
    </location>
</feature>
<dbReference type="PROSITE" id="PS51194">
    <property type="entry name" value="HELICASE_CTER"/>
    <property type="match status" value="1"/>
</dbReference>
<dbReference type="Pfam" id="PF00271">
    <property type="entry name" value="Helicase_C"/>
    <property type="match status" value="1"/>
</dbReference>
<dbReference type="SMART" id="SM00490">
    <property type="entry name" value="HELICc"/>
    <property type="match status" value="1"/>
</dbReference>
<keyword evidence="1" id="KW-0378">Hydrolase</keyword>
<dbReference type="AlphaFoldDB" id="A0A9W6T4Q0"/>
<evidence type="ECO:0000259" key="3">
    <source>
        <dbReference type="PROSITE" id="PS51194"/>
    </source>
</evidence>
<feature type="domain" description="Helicase C-terminal" evidence="3">
    <location>
        <begin position="1"/>
        <end position="144"/>
    </location>
</feature>
<dbReference type="CDD" id="cd18793">
    <property type="entry name" value="SF2_C_SNF"/>
    <property type="match status" value="1"/>
</dbReference>
<reference evidence="4" key="1">
    <citation type="submission" date="2023-04" db="EMBL/GenBank/DDBJ databases">
        <title>Ambrosiozyma monospora NBRC 1965.</title>
        <authorList>
            <person name="Ichikawa N."/>
            <person name="Sato H."/>
            <person name="Tonouchi N."/>
        </authorList>
    </citation>
    <scope>NUCLEOTIDE SEQUENCE</scope>
    <source>
        <strain evidence="4">NBRC 1965</strain>
    </source>
</reference>
<dbReference type="SUPFAM" id="SSF52540">
    <property type="entry name" value="P-loop containing nucleoside triphosphate hydrolases"/>
    <property type="match status" value="1"/>
</dbReference>
<dbReference type="Proteomes" id="UP001165063">
    <property type="component" value="Unassembled WGS sequence"/>
</dbReference>
<evidence type="ECO:0000256" key="2">
    <source>
        <dbReference type="SAM" id="MobiDB-lite"/>
    </source>
</evidence>
<keyword evidence="5" id="KW-1185">Reference proteome</keyword>
<gene>
    <name evidence="4" type="ORF">Amon01_000973300</name>
</gene>
<dbReference type="EMBL" id="BSXU01012767">
    <property type="protein sequence ID" value="GME77951.1"/>
    <property type="molecule type" value="Genomic_DNA"/>
</dbReference>
<protein>
    <submittedName>
        <fullName evidence="4">Unnamed protein product</fullName>
    </submittedName>
</protein>
<evidence type="ECO:0000313" key="5">
    <source>
        <dbReference type="Proteomes" id="UP001165063"/>
    </source>
</evidence>
<comment type="caution">
    <text evidence="4">The sequence shown here is derived from an EMBL/GenBank/DDBJ whole genome shotgun (WGS) entry which is preliminary data.</text>
</comment>
<evidence type="ECO:0000313" key="4">
    <source>
        <dbReference type="EMBL" id="GME77951.1"/>
    </source>
</evidence>
<dbReference type="OrthoDB" id="5857104at2759"/>
<dbReference type="Gene3D" id="3.40.50.300">
    <property type="entry name" value="P-loop containing nucleotide triphosphate hydrolases"/>
    <property type="match status" value="1"/>
</dbReference>
<proteinExistence type="predicted"/>
<dbReference type="InterPro" id="IPR001650">
    <property type="entry name" value="Helicase_C-like"/>
</dbReference>
<accession>A0A9W6T4Q0</accession>
<name>A0A9W6T4Q0_AMBMO</name>
<dbReference type="GO" id="GO:0016787">
    <property type="term" value="F:hydrolase activity"/>
    <property type="evidence" value="ECO:0007669"/>
    <property type="project" value="UniProtKB-KW"/>
</dbReference>
<sequence length="262" mass="29452">MFTQVLDILEKVMSMYKIKFVRLDGSTQVEERQTLIDTFYDDDEIPVFLLSTKAGGFGINLVAANNVIIFDQSFNPHDDKQAEDRAHRVGQTKDVNVYRLISENTCEESVLQMAFEKLQLDQSMMKAQVDFEDDDVAKLMESVLFSKEQEEKVNAGEGDEAQDDDEGFKYENPDAVTAVIAATEEEVTAITEIPGVDEEVLVDEHGRPKRRSAAVRKLTDAEIYGLSDQELEGEGEIDPEFNVSSVNMEDGDSLFLMGPMLR</sequence>